<dbReference type="Gene3D" id="3.30.460.40">
    <property type="match status" value="1"/>
</dbReference>
<dbReference type="Proteomes" id="UP000253153">
    <property type="component" value="Unassembled WGS sequence"/>
</dbReference>
<dbReference type="Pfam" id="PF08843">
    <property type="entry name" value="AbiEii"/>
    <property type="match status" value="1"/>
</dbReference>
<comment type="caution">
    <text evidence="1">The sequence shown here is derived from an EMBL/GenBank/DDBJ whole genome shotgun (WGS) entry which is preliminary data.</text>
</comment>
<gene>
    <name evidence="1" type="ORF">FIESC28_01044</name>
</gene>
<name>A0A366S9Z7_9HYPO</name>
<evidence type="ECO:0000313" key="2">
    <source>
        <dbReference type="Proteomes" id="UP000253153"/>
    </source>
</evidence>
<dbReference type="RefSeq" id="XP_031020744.1">
    <property type="nucleotide sequence ID" value="XM_031155195.1"/>
</dbReference>
<dbReference type="SUPFAM" id="SSF81301">
    <property type="entry name" value="Nucleotidyltransferase"/>
    <property type="match status" value="1"/>
</dbReference>
<sequence>MIEIMEPVTPSQFSDMKVAAEALSRILTQNDIKFAFIGGFAVYLLGGGRSTLDIDVYVDMDINTIRERFKDIVCTADSRFVVDGLNVFFAPGGAKERIPIETLALGSLGLPRKIVTFYPDDGTIPVLIPDVLILTKMKRAVQYIGSTRPQSITKYKSDVYDIVHLLDWLNIHDHKIGFSTYEGASPSRLYDAVGKMRNHWLSLGYDENVQLLDDALNEEDALSVKCSAIQLDGN</sequence>
<reference evidence="1 2" key="1">
    <citation type="submission" date="2018-06" db="EMBL/GenBank/DDBJ databases">
        <title>Fusarium incarnatum-equiseti species complex species 28.</title>
        <authorList>
            <person name="Gardiner D.M."/>
        </authorList>
    </citation>
    <scope>NUCLEOTIDE SEQUENCE [LARGE SCALE GENOMIC DNA]</scope>
    <source>
        <strain evidence="1 2">FIESC_28</strain>
    </source>
</reference>
<dbReference type="InterPro" id="IPR043519">
    <property type="entry name" value="NT_sf"/>
</dbReference>
<evidence type="ECO:0000313" key="1">
    <source>
        <dbReference type="EMBL" id="RBR26153.1"/>
    </source>
</evidence>
<proteinExistence type="predicted"/>
<dbReference type="AlphaFoldDB" id="A0A366S9Z7"/>
<dbReference type="GeneID" id="41990491"/>
<evidence type="ECO:0008006" key="3">
    <source>
        <dbReference type="Google" id="ProtNLM"/>
    </source>
</evidence>
<dbReference type="InterPro" id="IPR014942">
    <property type="entry name" value="AbiEii"/>
</dbReference>
<protein>
    <recommendedName>
        <fullName evidence="3">Nucleotidyl transferase domain-containing protein</fullName>
    </recommendedName>
</protein>
<dbReference type="EMBL" id="QKXC01000027">
    <property type="protein sequence ID" value="RBR26153.1"/>
    <property type="molecule type" value="Genomic_DNA"/>
</dbReference>
<accession>A0A366S9Z7</accession>
<organism evidence="1 2">
    <name type="scientific">Fusarium coffeatum</name>
    <dbReference type="NCBI Taxonomy" id="231269"/>
    <lineage>
        <taxon>Eukaryota</taxon>
        <taxon>Fungi</taxon>
        <taxon>Dikarya</taxon>
        <taxon>Ascomycota</taxon>
        <taxon>Pezizomycotina</taxon>
        <taxon>Sordariomycetes</taxon>
        <taxon>Hypocreomycetidae</taxon>
        <taxon>Hypocreales</taxon>
        <taxon>Nectriaceae</taxon>
        <taxon>Fusarium</taxon>
        <taxon>Fusarium incarnatum-equiseti species complex</taxon>
    </lineage>
</organism>
<dbReference type="OrthoDB" id="10066232at2759"/>
<keyword evidence="2" id="KW-1185">Reference proteome</keyword>